<accession>A0A9P6UG10</accession>
<feature type="compositionally biased region" description="Low complexity" evidence="1">
    <location>
        <begin position="401"/>
        <end position="414"/>
    </location>
</feature>
<protein>
    <recommendedName>
        <fullName evidence="4">F-box domain-containing protein</fullName>
    </recommendedName>
</protein>
<evidence type="ECO:0000313" key="3">
    <source>
        <dbReference type="Proteomes" id="UP000823405"/>
    </source>
</evidence>
<dbReference type="Proteomes" id="UP000823405">
    <property type="component" value="Unassembled WGS sequence"/>
</dbReference>
<proteinExistence type="predicted"/>
<dbReference type="InterPro" id="IPR036047">
    <property type="entry name" value="F-box-like_dom_sf"/>
</dbReference>
<dbReference type="Gene3D" id="3.80.10.10">
    <property type="entry name" value="Ribonuclease Inhibitor"/>
    <property type="match status" value="1"/>
</dbReference>
<evidence type="ECO:0008006" key="4">
    <source>
        <dbReference type="Google" id="ProtNLM"/>
    </source>
</evidence>
<name>A0A9P6UG10_9FUNG</name>
<sequence length="702" mass="76614">MHTIKWPRSQRQTTSKQKKDSNSSSSSPTDIPAAALTPTSSTSSSSSSSSSAASSSPSPSTKTATATAIATTTTAGAAVTFPSNLFSHYRSSPVQQPKENVVRFSIALTIPEIILAIAAFLNRSTIAQCAVVCKDWYTIFQPLLFRVIKAADFDQPEFVTSFLDHTRFATSIEWFQEITPSPFSDPCKPFEQIKLILQADETPALETLSVRIHNLDPNIILELRAPTVTNLQIGTRGYPARKPKVLMENILRSFPNLVHLTLEGLFTLSSQVVESSLLVHATNAGTIAGQGSSSTGGTGGNESSPSSSSSSSSAAAAGASTQPQQQAPQGIQALPPSQHYPIVTPFPAAAAHTATIAGMTISGPFPVTPDATEGDAAPPAPLYILSSPSTPLDGTTNKGKASSSPTTTAQTTPSSIESLSLRLVDISQEGLLALAREMPRLSSLLIEEFLVPDMMIKIYRWTWSPQFIHSLRDTIPRLTSIRMAFPFDSIKEDTIIEILKSFPLLTTVGFRNSYFGTRALEVMQEHCKFVECLDVSFGNSRGFKGALIQFLQTWTRLREFEADGFVFSLDKPVDDDVPRTPWACTKLEKLVCGFSGTDSMIFQHLSQLPHLTSLTISYPSMNIAPIETTLAWMAKSTKVEYFWFPQVRHVPVERGSILWILDHWPHLKTLHVAGGLVAQREIVRQWCREAGRPQLVVEFDRV</sequence>
<feature type="region of interest" description="Disordered" evidence="1">
    <location>
        <begin position="286"/>
        <end position="339"/>
    </location>
</feature>
<dbReference type="SUPFAM" id="SSF81383">
    <property type="entry name" value="F-box domain"/>
    <property type="match status" value="1"/>
</dbReference>
<gene>
    <name evidence="2" type="ORF">BGZ97_006106</name>
</gene>
<comment type="caution">
    <text evidence="2">The sequence shown here is derived from an EMBL/GenBank/DDBJ whole genome shotgun (WGS) entry which is preliminary data.</text>
</comment>
<dbReference type="SUPFAM" id="SSF52047">
    <property type="entry name" value="RNI-like"/>
    <property type="match status" value="1"/>
</dbReference>
<evidence type="ECO:0000256" key="1">
    <source>
        <dbReference type="SAM" id="MobiDB-lite"/>
    </source>
</evidence>
<dbReference type="InterPro" id="IPR032675">
    <property type="entry name" value="LRR_dom_sf"/>
</dbReference>
<feature type="compositionally biased region" description="Polar residues" evidence="1">
    <location>
        <begin position="386"/>
        <end position="400"/>
    </location>
</feature>
<evidence type="ECO:0000313" key="2">
    <source>
        <dbReference type="EMBL" id="KAG0290732.1"/>
    </source>
</evidence>
<dbReference type="AlphaFoldDB" id="A0A9P6UG10"/>
<organism evidence="2 3">
    <name type="scientific">Linnemannia gamsii</name>
    <dbReference type="NCBI Taxonomy" id="64522"/>
    <lineage>
        <taxon>Eukaryota</taxon>
        <taxon>Fungi</taxon>
        <taxon>Fungi incertae sedis</taxon>
        <taxon>Mucoromycota</taxon>
        <taxon>Mortierellomycotina</taxon>
        <taxon>Mortierellomycetes</taxon>
        <taxon>Mortierellales</taxon>
        <taxon>Mortierellaceae</taxon>
        <taxon>Linnemannia</taxon>
    </lineage>
</organism>
<feature type="compositionally biased region" description="Low complexity" evidence="1">
    <location>
        <begin position="301"/>
        <end position="333"/>
    </location>
</feature>
<feature type="compositionally biased region" description="Low complexity" evidence="1">
    <location>
        <begin position="22"/>
        <end position="67"/>
    </location>
</feature>
<feature type="region of interest" description="Disordered" evidence="1">
    <location>
        <begin position="367"/>
        <end position="414"/>
    </location>
</feature>
<dbReference type="OrthoDB" id="2400788at2759"/>
<feature type="region of interest" description="Disordered" evidence="1">
    <location>
        <begin position="1"/>
        <end position="67"/>
    </location>
</feature>
<dbReference type="EMBL" id="JAAAIN010002710">
    <property type="protein sequence ID" value="KAG0290732.1"/>
    <property type="molecule type" value="Genomic_DNA"/>
</dbReference>
<dbReference type="Gene3D" id="1.20.1280.50">
    <property type="match status" value="1"/>
</dbReference>
<reference evidence="2" key="1">
    <citation type="journal article" date="2020" name="Fungal Divers.">
        <title>Resolving the Mortierellaceae phylogeny through synthesis of multi-gene phylogenetics and phylogenomics.</title>
        <authorList>
            <person name="Vandepol N."/>
            <person name="Liber J."/>
            <person name="Desiro A."/>
            <person name="Na H."/>
            <person name="Kennedy M."/>
            <person name="Barry K."/>
            <person name="Grigoriev I.V."/>
            <person name="Miller A.N."/>
            <person name="O'Donnell K."/>
            <person name="Stajich J.E."/>
            <person name="Bonito G."/>
        </authorList>
    </citation>
    <scope>NUCLEOTIDE SEQUENCE</scope>
    <source>
        <strain evidence="2">NVP60</strain>
    </source>
</reference>
<keyword evidence="3" id="KW-1185">Reference proteome</keyword>